<evidence type="ECO:0000313" key="15">
    <source>
        <dbReference type="EMBL" id="KAI5425490.1"/>
    </source>
</evidence>
<dbReference type="InterPro" id="IPR018316">
    <property type="entry name" value="Tubulin/FtsZ_2-layer-sand-dom"/>
</dbReference>
<feature type="domain" description="Tubulin/FtsZ 2-layer sandwich" evidence="14">
    <location>
        <begin position="378"/>
        <end position="495"/>
    </location>
</feature>
<evidence type="ECO:0000256" key="5">
    <source>
        <dbReference type="ARBA" id="ARBA00022553"/>
    </source>
</evidence>
<evidence type="ECO:0000256" key="1">
    <source>
        <dbReference type="ARBA" id="ARBA00004470"/>
    </source>
</evidence>
<comment type="caution">
    <text evidence="15">The sequence shown here is derived from an EMBL/GenBank/DDBJ whole genome shotgun (WGS) entry which is preliminary data.</text>
</comment>
<feature type="non-terminal residue" evidence="15">
    <location>
        <position position="539"/>
    </location>
</feature>
<dbReference type="FunFam" id="3.40.50.1440:FF:000001">
    <property type="entry name" value="Cell division protein FtsZ"/>
    <property type="match status" value="1"/>
</dbReference>
<dbReference type="GO" id="GO:0070938">
    <property type="term" value="C:contractile ring"/>
    <property type="evidence" value="ECO:0007669"/>
    <property type="project" value="UniProtKB-ARBA"/>
</dbReference>
<comment type="subcellular location">
    <subcellularLocation>
        <location evidence="1">Plastid</location>
        <location evidence="1">Chloroplast stroma</location>
    </subcellularLocation>
    <subcellularLocation>
        <location evidence="2">Plastid</location>
        <location evidence="2">Chloroplast thylakoid membrane</location>
        <topology evidence="2">Peripheral membrane protein</topology>
    </subcellularLocation>
</comment>
<dbReference type="Gramene" id="Psat03G0133500-T1">
    <property type="protein sequence ID" value="KAI5425490.1"/>
    <property type="gene ID" value="KIW84_031335"/>
</dbReference>
<evidence type="ECO:0000259" key="14">
    <source>
        <dbReference type="SMART" id="SM00865"/>
    </source>
</evidence>
<evidence type="ECO:0000256" key="11">
    <source>
        <dbReference type="ARBA" id="ARBA00023136"/>
    </source>
</evidence>
<dbReference type="SMART" id="SM00865">
    <property type="entry name" value="Tubulin_C"/>
    <property type="match status" value="1"/>
</dbReference>
<keyword evidence="7" id="KW-0547">Nucleotide-binding</keyword>
<keyword evidence="10" id="KW-0342">GTP-binding</keyword>
<comment type="similarity">
    <text evidence="3">Belongs to the FtsZ family.</text>
</comment>
<feature type="region of interest" description="Disordered" evidence="12">
    <location>
        <begin position="490"/>
        <end position="509"/>
    </location>
</feature>
<evidence type="ECO:0000256" key="2">
    <source>
        <dbReference type="ARBA" id="ARBA00004525"/>
    </source>
</evidence>
<keyword evidence="4" id="KW-0150">Chloroplast</keyword>
<dbReference type="Gene3D" id="3.30.1330.20">
    <property type="entry name" value="Tubulin/FtsZ, C-terminal domain"/>
    <property type="match status" value="1"/>
</dbReference>
<dbReference type="InterPro" id="IPR008280">
    <property type="entry name" value="Tub_FtsZ_C"/>
</dbReference>
<dbReference type="InterPro" id="IPR003008">
    <property type="entry name" value="Tubulin_FtsZ_GTPase"/>
</dbReference>
<evidence type="ECO:0000256" key="12">
    <source>
        <dbReference type="SAM" id="MobiDB-lite"/>
    </source>
</evidence>
<evidence type="ECO:0000256" key="6">
    <source>
        <dbReference type="ARBA" id="ARBA00022640"/>
    </source>
</evidence>
<dbReference type="Gene3D" id="3.40.50.1440">
    <property type="entry name" value="Tubulin/FtsZ, GTPase domain"/>
    <property type="match status" value="1"/>
</dbReference>
<dbReference type="HAMAP" id="MF_00909">
    <property type="entry name" value="FtsZ"/>
    <property type="match status" value="1"/>
</dbReference>
<dbReference type="InterPro" id="IPR020805">
    <property type="entry name" value="Cell_div_FtsZ_CS"/>
</dbReference>
<dbReference type="PANTHER" id="PTHR30314:SF3">
    <property type="entry name" value="MITOCHONDRIAL DIVISION PROTEIN FSZA"/>
    <property type="match status" value="1"/>
</dbReference>
<dbReference type="SUPFAM" id="SSF52490">
    <property type="entry name" value="Tubulin nucleotide-binding domain-like"/>
    <property type="match status" value="1"/>
</dbReference>
<evidence type="ECO:0000256" key="3">
    <source>
        <dbReference type="ARBA" id="ARBA00009690"/>
    </source>
</evidence>
<dbReference type="SMART" id="SM00864">
    <property type="entry name" value="Tubulin"/>
    <property type="match status" value="1"/>
</dbReference>
<dbReference type="GO" id="GO:0010020">
    <property type="term" value="P:chloroplast fission"/>
    <property type="evidence" value="ECO:0007669"/>
    <property type="project" value="UniProtKB-ARBA"/>
</dbReference>
<keyword evidence="15" id="KW-0132">Cell division</keyword>
<dbReference type="CDD" id="cd02201">
    <property type="entry name" value="FtsZ_type1"/>
    <property type="match status" value="1"/>
</dbReference>
<dbReference type="Proteomes" id="UP001058974">
    <property type="component" value="Chromosome 3"/>
</dbReference>
<feature type="region of interest" description="Disordered" evidence="12">
    <location>
        <begin position="145"/>
        <end position="169"/>
    </location>
</feature>
<dbReference type="NCBIfam" id="TIGR00065">
    <property type="entry name" value="ftsZ"/>
    <property type="match status" value="1"/>
</dbReference>
<dbReference type="GO" id="GO:0009570">
    <property type="term" value="C:chloroplast stroma"/>
    <property type="evidence" value="ECO:0007669"/>
    <property type="project" value="UniProtKB-SubCell"/>
</dbReference>
<accession>A0A9D4XV18</accession>
<evidence type="ECO:0000256" key="9">
    <source>
        <dbReference type="ARBA" id="ARBA00023078"/>
    </source>
</evidence>
<dbReference type="InterPro" id="IPR024757">
    <property type="entry name" value="FtsZ_C"/>
</dbReference>
<sequence length="539" mass="57572">PGHFSFHYQQSRTAKAVFVCCDSQLTNPFFFCFTTRTPLSLSHTLSELMSLDTVRMATCFAPSNSRNSAGVLAVNGGRKLLENHHIHITKPCFFKIHENKCGFFSGNRKCGSFQMKSTGLPNSHSIGHYHHSKDPFLDLHPEVSMLRGEGSNPTRQRKDTSGGDVAESLEDISVPSNYNEAKIKVIGVGGGGSNAVNRMIESSMNGVEFWIVNTDVQAMRMSPVNSENRLPIGQELTRGLGAGGNPEIGMNAAKESKESIQEAVYGADMVFVTAGMGGGTGTGAAPVIAGITKSMGILTVGIVTTPFSFEGRRRAVQAQEGIAALRDNVDTLIVIPNDKLLTAVSQSTPVTEAFNLADDILRQGVRGISDIITIPGLVNVDFADVRAIMANAGSSLMGIGTATGKTRARDAALNAIQSPLLDIGIERATGIVWNITGGSDLTLFEVNAAAEVIYDLVDPTANLIFGAVIDPSLSGQVSITLIATGFKRQEESEGRPGQASQFTQGDTMVSRRASTFTDGSLVEIPEFLKKKGRLRYPRA</sequence>
<dbReference type="InterPro" id="IPR000158">
    <property type="entry name" value="Cell_div_FtsZ"/>
</dbReference>
<keyword evidence="11" id="KW-0472">Membrane</keyword>
<keyword evidence="15" id="KW-0131">Cell cycle</keyword>
<keyword evidence="16" id="KW-1185">Reference proteome</keyword>
<feature type="domain" description="Tubulin/FtsZ GTPase" evidence="13">
    <location>
        <begin position="182"/>
        <end position="376"/>
    </location>
</feature>
<dbReference type="PRINTS" id="PR00423">
    <property type="entry name" value="CELLDVISFTSZ"/>
</dbReference>
<gene>
    <name evidence="15" type="ORF">KIW84_031335</name>
</gene>
<dbReference type="GO" id="GO:0009535">
    <property type="term" value="C:chloroplast thylakoid membrane"/>
    <property type="evidence" value="ECO:0007669"/>
    <property type="project" value="UniProtKB-SubCell"/>
</dbReference>
<dbReference type="Pfam" id="PF00091">
    <property type="entry name" value="Tubulin"/>
    <property type="match status" value="1"/>
</dbReference>
<dbReference type="FunFam" id="3.30.1330.20:FF:000007">
    <property type="entry name" value="Cell division protein ftsZ, putative"/>
    <property type="match status" value="1"/>
</dbReference>
<dbReference type="GO" id="GO:0042802">
    <property type="term" value="F:identical protein binding"/>
    <property type="evidence" value="ECO:0007669"/>
    <property type="project" value="UniProtKB-ARBA"/>
</dbReference>
<proteinExistence type="inferred from homology"/>
<dbReference type="InterPro" id="IPR036525">
    <property type="entry name" value="Tubulin/FtsZ_GTPase_sf"/>
</dbReference>
<evidence type="ECO:0000256" key="7">
    <source>
        <dbReference type="ARBA" id="ARBA00022741"/>
    </source>
</evidence>
<protein>
    <submittedName>
        <fullName evidence="15">Cell division protein FtsZ 2-1</fullName>
    </submittedName>
</protein>
<keyword evidence="5" id="KW-0597">Phosphoprotein</keyword>
<evidence type="ECO:0000313" key="16">
    <source>
        <dbReference type="Proteomes" id="UP001058974"/>
    </source>
</evidence>
<dbReference type="AlphaFoldDB" id="A0A9D4XV18"/>
<dbReference type="InterPro" id="IPR045061">
    <property type="entry name" value="FtsZ/CetZ"/>
</dbReference>
<keyword evidence="9" id="KW-0793">Thylakoid</keyword>
<dbReference type="SUPFAM" id="SSF55307">
    <property type="entry name" value="Tubulin C-terminal domain-like"/>
    <property type="match status" value="1"/>
</dbReference>
<dbReference type="EMBL" id="JAMSHJ010000003">
    <property type="protein sequence ID" value="KAI5425490.1"/>
    <property type="molecule type" value="Genomic_DNA"/>
</dbReference>
<evidence type="ECO:0000256" key="10">
    <source>
        <dbReference type="ARBA" id="ARBA00023134"/>
    </source>
</evidence>
<dbReference type="GO" id="GO:0003924">
    <property type="term" value="F:GTPase activity"/>
    <property type="evidence" value="ECO:0007669"/>
    <property type="project" value="InterPro"/>
</dbReference>
<dbReference type="GO" id="GO:0005525">
    <property type="term" value="F:GTP binding"/>
    <property type="evidence" value="ECO:0007669"/>
    <property type="project" value="UniProtKB-KW"/>
</dbReference>
<evidence type="ECO:0000259" key="13">
    <source>
        <dbReference type="SMART" id="SM00864"/>
    </source>
</evidence>
<reference evidence="15 16" key="1">
    <citation type="journal article" date="2022" name="Nat. Genet.">
        <title>Improved pea reference genome and pan-genome highlight genomic features and evolutionary characteristics.</title>
        <authorList>
            <person name="Yang T."/>
            <person name="Liu R."/>
            <person name="Luo Y."/>
            <person name="Hu S."/>
            <person name="Wang D."/>
            <person name="Wang C."/>
            <person name="Pandey M.K."/>
            <person name="Ge S."/>
            <person name="Xu Q."/>
            <person name="Li N."/>
            <person name="Li G."/>
            <person name="Huang Y."/>
            <person name="Saxena R.K."/>
            <person name="Ji Y."/>
            <person name="Li M."/>
            <person name="Yan X."/>
            <person name="He Y."/>
            <person name="Liu Y."/>
            <person name="Wang X."/>
            <person name="Xiang C."/>
            <person name="Varshney R.K."/>
            <person name="Ding H."/>
            <person name="Gao S."/>
            <person name="Zong X."/>
        </authorList>
    </citation>
    <scope>NUCLEOTIDE SEQUENCE [LARGE SCALE GENOMIC DNA]</scope>
    <source>
        <strain evidence="15 16">cv. Zhongwan 6</strain>
    </source>
</reference>
<dbReference type="PANTHER" id="PTHR30314">
    <property type="entry name" value="CELL DIVISION PROTEIN FTSZ-RELATED"/>
    <property type="match status" value="1"/>
</dbReference>
<keyword evidence="8" id="KW-0809">Transit peptide</keyword>
<dbReference type="InterPro" id="IPR037103">
    <property type="entry name" value="Tubulin/FtsZ-like_C"/>
</dbReference>
<dbReference type="PROSITE" id="PS01135">
    <property type="entry name" value="FTSZ_2"/>
    <property type="match status" value="1"/>
</dbReference>
<evidence type="ECO:0000256" key="8">
    <source>
        <dbReference type="ARBA" id="ARBA00022946"/>
    </source>
</evidence>
<keyword evidence="6" id="KW-0934">Plastid</keyword>
<dbReference type="Pfam" id="PF12327">
    <property type="entry name" value="FtsZ_C"/>
    <property type="match status" value="1"/>
</dbReference>
<feature type="compositionally biased region" description="Polar residues" evidence="12">
    <location>
        <begin position="498"/>
        <end position="509"/>
    </location>
</feature>
<evidence type="ECO:0000256" key="4">
    <source>
        <dbReference type="ARBA" id="ARBA00022528"/>
    </source>
</evidence>
<dbReference type="GO" id="GO:0051301">
    <property type="term" value="P:cell division"/>
    <property type="evidence" value="ECO:0007669"/>
    <property type="project" value="UniProtKB-KW"/>
</dbReference>
<name>A0A9D4XV18_PEA</name>
<organism evidence="15 16">
    <name type="scientific">Pisum sativum</name>
    <name type="common">Garden pea</name>
    <name type="synonym">Lathyrus oleraceus</name>
    <dbReference type="NCBI Taxonomy" id="3888"/>
    <lineage>
        <taxon>Eukaryota</taxon>
        <taxon>Viridiplantae</taxon>
        <taxon>Streptophyta</taxon>
        <taxon>Embryophyta</taxon>
        <taxon>Tracheophyta</taxon>
        <taxon>Spermatophyta</taxon>
        <taxon>Magnoliopsida</taxon>
        <taxon>eudicotyledons</taxon>
        <taxon>Gunneridae</taxon>
        <taxon>Pentapetalae</taxon>
        <taxon>rosids</taxon>
        <taxon>fabids</taxon>
        <taxon>Fabales</taxon>
        <taxon>Fabaceae</taxon>
        <taxon>Papilionoideae</taxon>
        <taxon>50 kb inversion clade</taxon>
        <taxon>NPAAA clade</taxon>
        <taxon>Hologalegina</taxon>
        <taxon>IRL clade</taxon>
        <taxon>Fabeae</taxon>
        <taxon>Lathyrus</taxon>
    </lineage>
</organism>